<evidence type="ECO:0000256" key="4">
    <source>
        <dbReference type="ARBA" id="ARBA00023239"/>
    </source>
</evidence>
<dbReference type="SUPFAM" id="SSF53383">
    <property type="entry name" value="PLP-dependent transferases"/>
    <property type="match status" value="1"/>
</dbReference>
<dbReference type="EMBL" id="MPZM01000005">
    <property type="protein sequence ID" value="PPL17756.1"/>
    <property type="molecule type" value="Genomic_DNA"/>
</dbReference>
<dbReference type="GO" id="GO:0008483">
    <property type="term" value="F:transaminase activity"/>
    <property type="evidence" value="ECO:0007669"/>
    <property type="project" value="UniProtKB-KW"/>
</dbReference>
<dbReference type="Proteomes" id="UP000242231">
    <property type="component" value="Unassembled WGS sequence"/>
</dbReference>
<reference evidence="8" key="1">
    <citation type="submission" date="2016-11" db="EMBL/GenBank/DDBJ databases">
        <authorList>
            <person name="Sisinthy S."/>
            <person name="Ara S."/>
            <person name="Gundlapally S.R."/>
        </authorList>
    </citation>
    <scope>NUCLEOTIDE SEQUENCE [LARGE SCALE GENOMIC DNA]</scope>
    <source>
        <strain evidence="8">V1-41</strain>
    </source>
</reference>
<evidence type="ECO:0000256" key="3">
    <source>
        <dbReference type="ARBA" id="ARBA00022898"/>
    </source>
</evidence>
<dbReference type="NCBIfam" id="TIGR04350">
    <property type="entry name" value="C_S_lyase_PatB"/>
    <property type="match status" value="1"/>
</dbReference>
<keyword evidence="3" id="KW-0663">Pyridoxal phosphate</keyword>
<keyword evidence="7" id="KW-0808">Transferase</keyword>
<evidence type="ECO:0000313" key="7">
    <source>
        <dbReference type="EMBL" id="PPL17756.1"/>
    </source>
</evidence>
<keyword evidence="8" id="KW-1185">Reference proteome</keyword>
<comment type="cofactor">
    <cofactor evidence="1">
        <name>pyridoxal 5'-phosphate</name>
        <dbReference type="ChEBI" id="CHEBI:597326"/>
    </cofactor>
</comment>
<comment type="caution">
    <text evidence="7">The sequence shown here is derived from an EMBL/GenBank/DDBJ whole genome shotgun (WGS) entry which is preliminary data.</text>
</comment>
<feature type="domain" description="Aminotransferase class I/classII large" evidence="6">
    <location>
        <begin position="38"/>
        <end position="370"/>
    </location>
</feature>
<evidence type="ECO:0000256" key="1">
    <source>
        <dbReference type="ARBA" id="ARBA00001933"/>
    </source>
</evidence>
<gene>
    <name evidence="7" type="ORF">UN63_04115</name>
</gene>
<dbReference type="GO" id="GO:0047804">
    <property type="term" value="F:cysteine-S-conjugate beta-lyase activity"/>
    <property type="evidence" value="ECO:0007669"/>
    <property type="project" value="UniProtKB-EC"/>
</dbReference>
<evidence type="ECO:0000259" key="6">
    <source>
        <dbReference type="Pfam" id="PF00155"/>
    </source>
</evidence>
<dbReference type="Gene3D" id="3.40.640.10">
    <property type="entry name" value="Type I PLP-dependent aspartate aminotransferase-like (Major domain)"/>
    <property type="match status" value="1"/>
</dbReference>
<dbReference type="OrthoDB" id="3224382at2"/>
<dbReference type="Gene3D" id="3.90.1150.10">
    <property type="entry name" value="Aspartate Aminotransferase, domain 1"/>
    <property type="match status" value="1"/>
</dbReference>
<dbReference type="InterPro" id="IPR015422">
    <property type="entry name" value="PyrdxlP-dep_Trfase_small"/>
</dbReference>
<dbReference type="RefSeq" id="WP_104485509.1">
    <property type="nucleotide sequence ID" value="NZ_BMYB01000011.1"/>
</dbReference>
<dbReference type="PANTHER" id="PTHR43525">
    <property type="entry name" value="PROTEIN MALY"/>
    <property type="match status" value="1"/>
</dbReference>
<dbReference type="InterPro" id="IPR051798">
    <property type="entry name" value="Class-II_PLP-Dep_Aminotrans"/>
</dbReference>
<keyword evidence="4" id="KW-0456">Lyase</keyword>
<sequence length="378" mass="42341">MFDFDQWIDRRPTRALKWLKYEGTDILPMWVADTEFKAPPAVIEALSERVEHGIFGYSRPSPQLTELIIERMADRYGWKIEADWLVYMPGVVPALNLACQTFSEPGSAVLTPKPIYYPFLHAPGFHGRKAAYVEMVEKDGRWLLDLEQLEEQAKDSELLLFCNPHNPGGTIYTREELLAINDIAKRHNLIVCSDEIHCDLLLDEGKPHIPYAALDDDAASRSVILMAPSKTFNIAGLCCSFAIVPNPELRTRFTRAARGIMADVNLLGFVAAEAAYRDGDDWLDAQIVYLRQNRDLLVERLNNVPGIKVLAPEATYLAWVDISALKLDDAIGFFEQAGVGLSPGGQFGGSDFVRLNFGCSRAMLDEALHRMIAAINNR</sequence>
<accession>A0A2P5TPX2</accession>
<dbReference type="InterPro" id="IPR015421">
    <property type="entry name" value="PyrdxlP-dep_Trfase_major"/>
</dbReference>
<dbReference type="CDD" id="cd00609">
    <property type="entry name" value="AAT_like"/>
    <property type="match status" value="1"/>
</dbReference>
<dbReference type="AlphaFoldDB" id="A0A2P5TPX2"/>
<evidence type="ECO:0000256" key="5">
    <source>
        <dbReference type="ARBA" id="ARBA00037974"/>
    </source>
</evidence>
<dbReference type="InterPro" id="IPR027619">
    <property type="entry name" value="C-S_lyase_PatB-like"/>
</dbReference>
<organism evidence="7 8">
    <name type="scientific">Oceanisphaera arctica</name>
    <dbReference type="NCBI Taxonomy" id="641510"/>
    <lineage>
        <taxon>Bacteria</taxon>
        <taxon>Pseudomonadati</taxon>
        <taxon>Pseudomonadota</taxon>
        <taxon>Gammaproteobacteria</taxon>
        <taxon>Aeromonadales</taxon>
        <taxon>Aeromonadaceae</taxon>
        <taxon>Oceanisphaera</taxon>
    </lineage>
</organism>
<comment type="similarity">
    <text evidence="5">Belongs to the class-II pyridoxal-phosphate-dependent aminotransferase family. MalY/PatB cystathionine beta-lyase subfamily.</text>
</comment>
<keyword evidence="7" id="KW-0032">Aminotransferase</keyword>
<dbReference type="PANTHER" id="PTHR43525:SF1">
    <property type="entry name" value="PROTEIN MALY"/>
    <property type="match status" value="1"/>
</dbReference>
<evidence type="ECO:0000313" key="8">
    <source>
        <dbReference type="Proteomes" id="UP000242231"/>
    </source>
</evidence>
<dbReference type="InterPro" id="IPR004839">
    <property type="entry name" value="Aminotransferase_I/II_large"/>
</dbReference>
<evidence type="ECO:0000256" key="2">
    <source>
        <dbReference type="ARBA" id="ARBA00012224"/>
    </source>
</evidence>
<protein>
    <recommendedName>
        <fullName evidence="2">cysteine-S-conjugate beta-lyase</fullName>
        <ecNumber evidence="2">4.4.1.13</ecNumber>
    </recommendedName>
</protein>
<dbReference type="Pfam" id="PF00155">
    <property type="entry name" value="Aminotran_1_2"/>
    <property type="match status" value="1"/>
</dbReference>
<dbReference type="GO" id="GO:0030170">
    <property type="term" value="F:pyridoxal phosphate binding"/>
    <property type="evidence" value="ECO:0007669"/>
    <property type="project" value="InterPro"/>
</dbReference>
<dbReference type="EC" id="4.4.1.13" evidence="2"/>
<dbReference type="InterPro" id="IPR015424">
    <property type="entry name" value="PyrdxlP-dep_Trfase"/>
</dbReference>
<proteinExistence type="inferred from homology"/>
<name>A0A2P5TPX2_9GAMM</name>